<dbReference type="InterPro" id="IPR054189">
    <property type="entry name" value="DUF6894"/>
</dbReference>
<evidence type="ECO:0000313" key="2">
    <source>
        <dbReference type="EMBL" id="MBB6164762.1"/>
    </source>
</evidence>
<dbReference type="Proteomes" id="UP000547879">
    <property type="component" value="Unassembled WGS sequence"/>
</dbReference>
<organism evidence="2 3">
    <name type="scientific">Rhizobium wenxiniae</name>
    <dbReference type="NCBI Taxonomy" id="1737357"/>
    <lineage>
        <taxon>Bacteria</taxon>
        <taxon>Pseudomonadati</taxon>
        <taxon>Pseudomonadota</taxon>
        <taxon>Alphaproteobacteria</taxon>
        <taxon>Hyphomicrobiales</taxon>
        <taxon>Rhizobiaceae</taxon>
        <taxon>Rhizobium/Agrobacterium group</taxon>
        <taxon>Rhizobium</taxon>
    </lineage>
</organism>
<keyword evidence="3" id="KW-1185">Reference proteome</keyword>
<dbReference type="EMBL" id="JACHEG010000006">
    <property type="protein sequence ID" value="MBB6164762.1"/>
    <property type="molecule type" value="Genomic_DNA"/>
</dbReference>
<proteinExistence type="predicted"/>
<reference evidence="2 3" key="1">
    <citation type="submission" date="2020-08" db="EMBL/GenBank/DDBJ databases">
        <title>Genomic Encyclopedia of Type Strains, Phase IV (KMG-IV): sequencing the most valuable type-strain genomes for metagenomic binning, comparative biology and taxonomic classification.</title>
        <authorList>
            <person name="Goeker M."/>
        </authorList>
    </citation>
    <scope>NUCLEOTIDE SEQUENCE [LARGE SCALE GENOMIC DNA]</scope>
    <source>
        <strain evidence="2 3">DSM 100734</strain>
    </source>
</reference>
<protein>
    <recommendedName>
        <fullName evidence="1">DUF6894 domain-containing protein</fullName>
    </recommendedName>
</protein>
<gene>
    <name evidence="2" type="ORF">HNQ72_004607</name>
</gene>
<dbReference type="AlphaFoldDB" id="A0A7W9Y9Y9"/>
<dbReference type="Pfam" id="PF21834">
    <property type="entry name" value="DUF6894"/>
    <property type="match status" value="1"/>
</dbReference>
<comment type="caution">
    <text evidence="2">The sequence shown here is derived from an EMBL/GenBank/DDBJ whole genome shotgun (WGS) entry which is preliminary data.</text>
</comment>
<accession>A0A7W9Y9Y9</accession>
<dbReference type="RefSeq" id="WP_183995497.1">
    <property type="nucleotide sequence ID" value="NZ_BMHW01000005.1"/>
</dbReference>
<feature type="domain" description="DUF6894" evidence="1">
    <location>
        <begin position="3"/>
        <end position="71"/>
    </location>
</feature>
<evidence type="ECO:0000259" key="1">
    <source>
        <dbReference type="Pfam" id="PF21834"/>
    </source>
</evidence>
<evidence type="ECO:0000313" key="3">
    <source>
        <dbReference type="Proteomes" id="UP000547879"/>
    </source>
</evidence>
<sequence>MIRFYFHIREGDRLFKDPEGAEFQNVETARAEAVRSARELLSQRVLNGEEIDGQSFELTDDSGAVVDTVKFRDVLRLHQG</sequence>
<name>A0A7W9Y9Y9_9HYPH</name>